<organism evidence="2 3">
    <name type="scientific">Candidatus Kerfeldbacteria bacterium RIFOXYB2_FULL_38_14</name>
    <dbReference type="NCBI Taxonomy" id="1798547"/>
    <lineage>
        <taxon>Bacteria</taxon>
        <taxon>Candidatus Kerfeldiibacteriota</taxon>
    </lineage>
</organism>
<feature type="transmembrane region" description="Helical" evidence="1">
    <location>
        <begin position="65"/>
        <end position="90"/>
    </location>
</feature>
<feature type="transmembrane region" description="Helical" evidence="1">
    <location>
        <begin position="172"/>
        <end position="189"/>
    </location>
</feature>
<feature type="transmembrane region" description="Helical" evidence="1">
    <location>
        <begin position="34"/>
        <end position="53"/>
    </location>
</feature>
<dbReference type="AlphaFoldDB" id="A0A1G2BA23"/>
<sequence>MKISLNRISLFYLTFSAVLYISFALYLYQTDVSFFRANVGIITAFLLFVPRLFYGQIEFLRFFSLNALAGFEIIVTTMISLNHLGALGFYESSQYYDMFLHFFLPFFITLILAGIFGADAYLHQKYNLRSIQIKALGLTIFLIVFWETFEYFGDQIFGTHMYGQTGESYDTLYDVLVGISSVLIVYFINQRYLRKIILWITNSAPTKSVKDS</sequence>
<dbReference type="Pfam" id="PF09997">
    <property type="entry name" value="DUF2238"/>
    <property type="match status" value="1"/>
</dbReference>
<evidence type="ECO:0000313" key="2">
    <source>
        <dbReference type="EMBL" id="OGY86058.1"/>
    </source>
</evidence>
<evidence type="ECO:0000256" key="1">
    <source>
        <dbReference type="SAM" id="Phobius"/>
    </source>
</evidence>
<protein>
    <submittedName>
        <fullName evidence="2">Uncharacterized protein</fullName>
    </submittedName>
</protein>
<name>A0A1G2BA23_9BACT</name>
<feature type="transmembrane region" description="Helical" evidence="1">
    <location>
        <begin position="102"/>
        <end position="121"/>
    </location>
</feature>
<evidence type="ECO:0000313" key="3">
    <source>
        <dbReference type="Proteomes" id="UP000176420"/>
    </source>
</evidence>
<dbReference type="InterPro" id="IPR014509">
    <property type="entry name" value="YjdF-like"/>
</dbReference>
<proteinExistence type="predicted"/>
<comment type="caution">
    <text evidence="2">The sequence shown here is derived from an EMBL/GenBank/DDBJ whole genome shotgun (WGS) entry which is preliminary data.</text>
</comment>
<accession>A0A1G2BA23</accession>
<gene>
    <name evidence="2" type="ORF">A2319_00625</name>
</gene>
<feature type="transmembrane region" description="Helical" evidence="1">
    <location>
        <begin position="9"/>
        <end position="28"/>
    </location>
</feature>
<keyword evidence="1" id="KW-1133">Transmembrane helix</keyword>
<dbReference type="Proteomes" id="UP000176420">
    <property type="component" value="Unassembled WGS sequence"/>
</dbReference>
<keyword evidence="1" id="KW-0812">Transmembrane</keyword>
<keyword evidence="1" id="KW-0472">Membrane</keyword>
<feature type="transmembrane region" description="Helical" evidence="1">
    <location>
        <begin position="133"/>
        <end position="152"/>
    </location>
</feature>
<reference evidence="2 3" key="1">
    <citation type="journal article" date="2016" name="Nat. Commun.">
        <title>Thousands of microbial genomes shed light on interconnected biogeochemical processes in an aquifer system.</title>
        <authorList>
            <person name="Anantharaman K."/>
            <person name="Brown C.T."/>
            <person name="Hug L.A."/>
            <person name="Sharon I."/>
            <person name="Castelle C.J."/>
            <person name="Probst A.J."/>
            <person name="Thomas B.C."/>
            <person name="Singh A."/>
            <person name="Wilkins M.J."/>
            <person name="Karaoz U."/>
            <person name="Brodie E.L."/>
            <person name="Williams K.H."/>
            <person name="Hubbard S.S."/>
            <person name="Banfield J.F."/>
        </authorList>
    </citation>
    <scope>NUCLEOTIDE SEQUENCE [LARGE SCALE GENOMIC DNA]</scope>
</reference>
<dbReference type="EMBL" id="MHKI01000026">
    <property type="protein sequence ID" value="OGY86058.1"/>
    <property type="molecule type" value="Genomic_DNA"/>
</dbReference>